<dbReference type="GeneID" id="83214992"/>
<keyword evidence="2" id="KW-1185">Reference proteome</keyword>
<dbReference type="AlphaFoldDB" id="A0AAD7Y047"/>
<dbReference type="Gene3D" id="3.80.10.10">
    <property type="entry name" value="Ribonuclease Inhibitor"/>
    <property type="match status" value="1"/>
</dbReference>
<dbReference type="SUPFAM" id="SSF52047">
    <property type="entry name" value="RNI-like"/>
    <property type="match status" value="1"/>
</dbReference>
<sequence length="367" mass="43191">MRLQGQFDLVKIVNIRPELEHLSCGHFPSLNQDPLWNMTSSSKEEATPPRTFEMCAIHYESPLYQAIALLNSPWGAKIKRLVCEISKIFRSHDDDEQQQQQQYQINQPLELEHLEYRCYKYWEMRTRYNLPVQMLLMPLLTYGTQLKHLDIRLFCRRRPAIFNGGMDSQAMPEYATLSNLIQLRHLCIHESNSLYPASLDYLFSRIIMEHTPLTSFEYMLSRFFPDVFCFEKLAHVPTLRHVTLYAFEPNYMDCTTVAVFTKALSPSRSIESLHFKNGKEFTYERAFKYLSDNMSNRVKHLTFSSLYQTSHAGLKHLIKHHPQIETLRFIDIVGTFSEDMHVILPDLRARGVKNVIWEMPYPINDRA</sequence>
<dbReference type="RefSeq" id="XP_058341650.1">
    <property type="nucleotide sequence ID" value="XM_058487599.1"/>
</dbReference>
<organism evidence="1 2">
    <name type="scientific">Lichtheimia ornata</name>
    <dbReference type="NCBI Taxonomy" id="688661"/>
    <lineage>
        <taxon>Eukaryota</taxon>
        <taxon>Fungi</taxon>
        <taxon>Fungi incertae sedis</taxon>
        <taxon>Mucoromycota</taxon>
        <taxon>Mucoromycotina</taxon>
        <taxon>Mucoromycetes</taxon>
        <taxon>Mucorales</taxon>
        <taxon>Lichtheimiaceae</taxon>
        <taxon>Lichtheimia</taxon>
    </lineage>
</organism>
<protein>
    <submittedName>
        <fullName evidence="1">Uncharacterized protein</fullName>
    </submittedName>
</protein>
<accession>A0AAD7Y047</accession>
<comment type="caution">
    <text evidence="1">The sequence shown here is derived from an EMBL/GenBank/DDBJ whole genome shotgun (WGS) entry which is preliminary data.</text>
</comment>
<proteinExistence type="predicted"/>
<reference evidence="1 2" key="1">
    <citation type="submission" date="2023-03" db="EMBL/GenBank/DDBJ databases">
        <title>Genome sequence of Lichtheimia ornata CBS 291.66.</title>
        <authorList>
            <person name="Mohabir J.T."/>
            <person name="Shea T.P."/>
            <person name="Kurbessoian T."/>
            <person name="Berby B."/>
            <person name="Fontaine J."/>
            <person name="Livny J."/>
            <person name="Gnirke A."/>
            <person name="Stajich J.E."/>
            <person name="Cuomo C.A."/>
        </authorList>
    </citation>
    <scope>NUCLEOTIDE SEQUENCE [LARGE SCALE GENOMIC DNA]</scope>
    <source>
        <strain evidence="1">CBS 291.66</strain>
    </source>
</reference>
<gene>
    <name evidence="1" type="ORF">O0I10_007584</name>
</gene>
<dbReference type="EMBL" id="JARTCD010000037">
    <property type="protein sequence ID" value="KAJ8656737.1"/>
    <property type="molecule type" value="Genomic_DNA"/>
</dbReference>
<evidence type="ECO:0000313" key="2">
    <source>
        <dbReference type="Proteomes" id="UP001234581"/>
    </source>
</evidence>
<dbReference type="Proteomes" id="UP001234581">
    <property type="component" value="Unassembled WGS sequence"/>
</dbReference>
<evidence type="ECO:0000313" key="1">
    <source>
        <dbReference type="EMBL" id="KAJ8656737.1"/>
    </source>
</evidence>
<dbReference type="InterPro" id="IPR032675">
    <property type="entry name" value="LRR_dom_sf"/>
</dbReference>
<name>A0AAD7Y047_9FUNG</name>